<dbReference type="EMBL" id="BAQB01000001">
    <property type="protein sequence ID" value="GBR43441.1"/>
    <property type="molecule type" value="Genomic_DNA"/>
</dbReference>
<keyword evidence="8" id="KW-1185">Reference proteome</keyword>
<dbReference type="PANTHER" id="PTHR23291">
    <property type="entry name" value="BAX INHIBITOR-RELATED"/>
    <property type="match status" value="1"/>
</dbReference>
<dbReference type="InterPro" id="IPR006214">
    <property type="entry name" value="Bax_inhibitor_1-related"/>
</dbReference>
<comment type="similarity">
    <text evidence="2 6">Belongs to the BI1 family.</text>
</comment>
<feature type="transmembrane region" description="Helical" evidence="6">
    <location>
        <begin position="74"/>
        <end position="94"/>
    </location>
</feature>
<evidence type="ECO:0000313" key="7">
    <source>
        <dbReference type="EMBL" id="GBR43441.1"/>
    </source>
</evidence>
<evidence type="ECO:0000256" key="5">
    <source>
        <dbReference type="ARBA" id="ARBA00023136"/>
    </source>
</evidence>
<dbReference type="CDD" id="cd10432">
    <property type="entry name" value="BI-1-like_bacterial"/>
    <property type="match status" value="1"/>
</dbReference>
<protein>
    <recommendedName>
        <fullName evidence="9">BAX inhibitor (BI)-1/YccA family protein</fullName>
    </recommendedName>
</protein>
<comment type="subcellular location">
    <subcellularLocation>
        <location evidence="1">Membrane</location>
        <topology evidence="1">Multi-pass membrane protein</topology>
    </subcellularLocation>
</comment>
<proteinExistence type="inferred from homology"/>
<keyword evidence="5 6" id="KW-0472">Membrane</keyword>
<comment type="caution">
    <text evidence="7">The sequence shown here is derived from an EMBL/GenBank/DDBJ whole genome shotgun (WGS) entry which is preliminary data.</text>
</comment>
<accession>A0ABQ0QFZ2</accession>
<feature type="transmembrane region" description="Helical" evidence="6">
    <location>
        <begin position="30"/>
        <end position="49"/>
    </location>
</feature>
<evidence type="ECO:0000256" key="4">
    <source>
        <dbReference type="ARBA" id="ARBA00022989"/>
    </source>
</evidence>
<reference evidence="7" key="1">
    <citation type="submission" date="2013-04" db="EMBL/GenBank/DDBJ databases">
        <title>The genome sequencing project of 58 acetic acid bacteria.</title>
        <authorList>
            <person name="Okamoto-Kainuma A."/>
            <person name="Ishikawa M."/>
            <person name="Umino S."/>
            <person name="Koizumi Y."/>
            <person name="Shiwa Y."/>
            <person name="Yoshikawa H."/>
            <person name="Matsutani M."/>
            <person name="Matsushita K."/>
        </authorList>
    </citation>
    <scope>NUCLEOTIDE SEQUENCE</scope>
    <source>
        <strain evidence="7">NBRC 106556</strain>
    </source>
</reference>
<sequence length="256" mass="27701">MAFNTNFGRAGVQAGVGNLDEGLRAYMCRVFNWMALGLVITGAVAYAVAETALKALFFHGVALPNGLVVQRPTLLGDLAIFAPMVFVFVMSFGINRLSRPAVQALFLVFSATMGASLSNILLSYTGVSVARTFFISATMFAAMALWGYTTCTSLARLGSFLLMGLIGLVVASLVNMFLHSSGLSMLSSVVGVGVFTLLAAYDTQRIKVSYQNMAFNYDAETVSRLSIYDALSMYLNFINLFQYMLQFFGVRSGNND</sequence>
<dbReference type="RefSeq" id="WP_068167699.1">
    <property type="nucleotide sequence ID" value="NZ_BAQB01000001.1"/>
</dbReference>
<dbReference type="PANTHER" id="PTHR23291:SF50">
    <property type="entry name" value="PROTEIN LIFEGUARD 4"/>
    <property type="match status" value="1"/>
</dbReference>
<feature type="transmembrane region" description="Helical" evidence="6">
    <location>
        <begin position="101"/>
        <end position="122"/>
    </location>
</feature>
<dbReference type="Pfam" id="PF01027">
    <property type="entry name" value="Bax1-I"/>
    <property type="match status" value="1"/>
</dbReference>
<organism evidence="7 8">
    <name type="scientific">Neokomagataea tanensis NBRC 106556</name>
    <dbReference type="NCBI Taxonomy" id="1223519"/>
    <lineage>
        <taxon>Bacteria</taxon>
        <taxon>Pseudomonadati</taxon>
        <taxon>Pseudomonadota</taxon>
        <taxon>Alphaproteobacteria</taxon>
        <taxon>Acetobacterales</taxon>
        <taxon>Acetobacteraceae</taxon>
        <taxon>Neokomagataea</taxon>
    </lineage>
</organism>
<keyword evidence="4 6" id="KW-1133">Transmembrane helix</keyword>
<evidence type="ECO:0000256" key="3">
    <source>
        <dbReference type="ARBA" id="ARBA00022692"/>
    </source>
</evidence>
<keyword evidence="3 6" id="KW-0812">Transmembrane</keyword>
<feature type="transmembrane region" description="Helical" evidence="6">
    <location>
        <begin position="184"/>
        <end position="201"/>
    </location>
</feature>
<evidence type="ECO:0000256" key="1">
    <source>
        <dbReference type="ARBA" id="ARBA00004141"/>
    </source>
</evidence>
<name>A0ABQ0QFZ2_9PROT</name>
<evidence type="ECO:0000256" key="6">
    <source>
        <dbReference type="RuleBase" id="RU004379"/>
    </source>
</evidence>
<feature type="transmembrane region" description="Helical" evidence="6">
    <location>
        <begin position="160"/>
        <end position="178"/>
    </location>
</feature>
<feature type="transmembrane region" description="Helical" evidence="6">
    <location>
        <begin position="128"/>
        <end position="148"/>
    </location>
</feature>
<evidence type="ECO:0000256" key="2">
    <source>
        <dbReference type="ARBA" id="ARBA00010350"/>
    </source>
</evidence>
<dbReference type="Proteomes" id="UP001062443">
    <property type="component" value="Unassembled WGS sequence"/>
</dbReference>
<gene>
    <name evidence="7" type="ORF">AA106556_0091</name>
</gene>
<evidence type="ECO:0000313" key="8">
    <source>
        <dbReference type="Proteomes" id="UP001062443"/>
    </source>
</evidence>
<evidence type="ECO:0008006" key="9">
    <source>
        <dbReference type="Google" id="ProtNLM"/>
    </source>
</evidence>